<dbReference type="InterPro" id="IPR036390">
    <property type="entry name" value="WH_DNA-bd_sf"/>
</dbReference>
<dbReference type="PANTHER" id="PTHR43537">
    <property type="entry name" value="TRANSCRIPTIONAL REGULATOR, GNTR FAMILY"/>
    <property type="match status" value="1"/>
</dbReference>
<keyword evidence="6" id="KW-1185">Reference proteome</keyword>
<gene>
    <name evidence="5" type="ORF">SPF06_20810</name>
</gene>
<dbReference type="InterPro" id="IPR008920">
    <property type="entry name" value="TF_FadR/GntR_C"/>
</dbReference>
<protein>
    <submittedName>
        <fullName evidence="5">GntR family transcriptional regulator</fullName>
    </submittedName>
</protein>
<dbReference type="Gene3D" id="1.10.10.10">
    <property type="entry name" value="Winged helix-like DNA-binding domain superfamily/Winged helix DNA-binding domain"/>
    <property type="match status" value="1"/>
</dbReference>
<dbReference type="Pfam" id="PF07729">
    <property type="entry name" value="FCD"/>
    <property type="match status" value="1"/>
</dbReference>
<evidence type="ECO:0000313" key="6">
    <source>
        <dbReference type="Proteomes" id="UP001304769"/>
    </source>
</evidence>
<dbReference type="CDD" id="cd07377">
    <property type="entry name" value="WHTH_GntR"/>
    <property type="match status" value="1"/>
</dbReference>
<dbReference type="SMART" id="SM00895">
    <property type="entry name" value="FCD"/>
    <property type="match status" value="1"/>
</dbReference>
<dbReference type="EMBL" id="JAYGGQ010000023">
    <property type="protein sequence ID" value="MEA5457169.1"/>
    <property type="molecule type" value="Genomic_DNA"/>
</dbReference>
<keyword evidence="1" id="KW-0805">Transcription regulation</keyword>
<dbReference type="PRINTS" id="PR00035">
    <property type="entry name" value="HTHGNTR"/>
</dbReference>
<keyword evidence="2" id="KW-0238">DNA-binding</keyword>
<dbReference type="InterPro" id="IPR011711">
    <property type="entry name" value="GntR_C"/>
</dbReference>
<keyword evidence="3" id="KW-0804">Transcription</keyword>
<dbReference type="Proteomes" id="UP001304769">
    <property type="component" value="Unassembled WGS sequence"/>
</dbReference>
<reference evidence="5 6" key="1">
    <citation type="submission" date="2023-12" db="EMBL/GenBank/DDBJ databases">
        <title>Sinomonas terricola sp. nov, isolated from litchi orchard soil in Guangdong, PR China.</title>
        <authorList>
            <person name="Jiaxin W."/>
            <person name="Yang Z."/>
            <person name="Honghui Z."/>
        </authorList>
    </citation>
    <scope>NUCLEOTIDE SEQUENCE [LARGE SCALE GENOMIC DNA]</scope>
    <source>
        <strain evidence="5 6">JGH33</strain>
    </source>
</reference>
<dbReference type="SMART" id="SM00345">
    <property type="entry name" value="HTH_GNTR"/>
    <property type="match status" value="1"/>
</dbReference>
<evidence type="ECO:0000256" key="3">
    <source>
        <dbReference type="ARBA" id="ARBA00023163"/>
    </source>
</evidence>
<accession>A0ABU5TCF9</accession>
<evidence type="ECO:0000313" key="5">
    <source>
        <dbReference type="EMBL" id="MEA5457169.1"/>
    </source>
</evidence>
<comment type="caution">
    <text evidence="5">The sequence shown here is derived from an EMBL/GenBank/DDBJ whole genome shotgun (WGS) entry which is preliminary data.</text>
</comment>
<dbReference type="Pfam" id="PF00392">
    <property type="entry name" value="GntR"/>
    <property type="match status" value="1"/>
</dbReference>
<evidence type="ECO:0000256" key="2">
    <source>
        <dbReference type="ARBA" id="ARBA00023125"/>
    </source>
</evidence>
<organism evidence="5 6">
    <name type="scientific">Sinomonas terricola</name>
    <dbReference type="NCBI Taxonomy" id="3110330"/>
    <lineage>
        <taxon>Bacteria</taxon>
        <taxon>Bacillati</taxon>
        <taxon>Actinomycetota</taxon>
        <taxon>Actinomycetes</taxon>
        <taxon>Micrococcales</taxon>
        <taxon>Micrococcaceae</taxon>
        <taxon>Sinomonas</taxon>
    </lineage>
</organism>
<feature type="domain" description="HTH gntR-type" evidence="4">
    <location>
        <begin position="1"/>
        <end position="68"/>
    </location>
</feature>
<evidence type="ECO:0000256" key="1">
    <source>
        <dbReference type="ARBA" id="ARBA00023015"/>
    </source>
</evidence>
<dbReference type="Gene3D" id="1.20.120.530">
    <property type="entry name" value="GntR ligand-binding domain-like"/>
    <property type="match status" value="1"/>
</dbReference>
<dbReference type="SUPFAM" id="SSF48008">
    <property type="entry name" value="GntR ligand-binding domain-like"/>
    <property type="match status" value="1"/>
</dbReference>
<dbReference type="InterPro" id="IPR000524">
    <property type="entry name" value="Tscrpt_reg_HTH_GntR"/>
</dbReference>
<sequence>MKASDRAYASLREDIVEWRLAPGTVLGEVEQAERLGVSRTPLREALARLTAEGLATAQRGRGVVVSELSLAHLDELFELREALECKAAALAAQHSGRARFETLRNRFAAAPALLTDDDPQRNEYYALAAELDAAIDEAAANSYLSQALEGLRVHLARVRRLAKDDAARLRQAAVEHAAIAGAIAGGNAPLAAAATAVHLSNSLNHIKSTQSIPHQSHPATPHREATHG</sequence>
<dbReference type="InterPro" id="IPR036388">
    <property type="entry name" value="WH-like_DNA-bd_sf"/>
</dbReference>
<dbReference type="RefSeq" id="WP_323281082.1">
    <property type="nucleotide sequence ID" value="NZ_JAYGGQ010000023.1"/>
</dbReference>
<evidence type="ECO:0000259" key="4">
    <source>
        <dbReference type="PROSITE" id="PS50949"/>
    </source>
</evidence>
<proteinExistence type="predicted"/>
<dbReference type="PANTHER" id="PTHR43537:SF49">
    <property type="entry name" value="TRANSCRIPTIONAL REGULATORY PROTEIN"/>
    <property type="match status" value="1"/>
</dbReference>
<dbReference type="SUPFAM" id="SSF46785">
    <property type="entry name" value="Winged helix' DNA-binding domain"/>
    <property type="match status" value="1"/>
</dbReference>
<dbReference type="PROSITE" id="PS50949">
    <property type="entry name" value="HTH_GNTR"/>
    <property type="match status" value="1"/>
</dbReference>
<name>A0ABU5TCF9_9MICC</name>